<feature type="transmembrane region" description="Helical" evidence="4">
    <location>
        <begin position="12"/>
        <end position="31"/>
    </location>
</feature>
<evidence type="ECO:0000313" key="6">
    <source>
        <dbReference type="EMBL" id="MBC2888618.1"/>
    </source>
</evidence>
<dbReference type="PANTHER" id="PTHR44688">
    <property type="entry name" value="DNA-BINDING TRANSCRIPTIONAL ACTIVATOR DEVR_DOSR"/>
    <property type="match status" value="1"/>
</dbReference>
<keyword evidence="2" id="KW-0238">DNA-binding</keyword>
<feature type="transmembrane region" description="Helical" evidence="4">
    <location>
        <begin position="321"/>
        <end position="347"/>
    </location>
</feature>
<name>A0A842JFA5_9ACTN</name>
<feature type="transmembrane region" description="Helical" evidence="4">
    <location>
        <begin position="110"/>
        <end position="131"/>
    </location>
</feature>
<dbReference type="SMART" id="SM00421">
    <property type="entry name" value="HTH_LUXR"/>
    <property type="match status" value="1"/>
</dbReference>
<dbReference type="PANTHER" id="PTHR44688:SF16">
    <property type="entry name" value="DNA-BINDING TRANSCRIPTIONAL ACTIVATOR DEVR_DOSR"/>
    <property type="match status" value="1"/>
</dbReference>
<evidence type="ECO:0000256" key="4">
    <source>
        <dbReference type="SAM" id="Phobius"/>
    </source>
</evidence>
<evidence type="ECO:0000256" key="3">
    <source>
        <dbReference type="ARBA" id="ARBA00023163"/>
    </source>
</evidence>
<dbReference type="Pfam" id="PF00196">
    <property type="entry name" value="GerE"/>
    <property type="match status" value="1"/>
</dbReference>
<keyword evidence="1" id="KW-0805">Transcription regulation</keyword>
<accession>A0A842JFA5</accession>
<dbReference type="Proteomes" id="UP000587396">
    <property type="component" value="Unassembled WGS sequence"/>
</dbReference>
<evidence type="ECO:0000259" key="5">
    <source>
        <dbReference type="PROSITE" id="PS50043"/>
    </source>
</evidence>
<sequence length="484" mass="51555">MGADMKRFSAKGTLALYPSYVGMGLFLAWTVGNSFVLNFEGTAAIEHARTVDLLCAMGTNVLALFVIACRSNEIGSLLARRPVPLAAAACASLGSALMVLAGVLPGEALAVIAAGSCLRGVGSALLFMLWSELFSSLPIKQTSICYSAAYLISVLLEAGMRSIDANVTLVLECFLPLASAILMGIPLAGHAPDGGEDEREPARAWAFPYRPLALTMAYTFAAFFFHSAISSEAGGFSWVGGGAVSALCLAASLLFVKRFDASKLQNVALPLMIAGILLWVLLGNEAGSAVMMLTDAGNIAFRIFILVMICNICYRYQVPALWLFAIVRMAMLVAEAAGVGTGMALAANRDATSDLAVEGFAFALVLVLATVSAFATNAGRNLADTSWHIVPRESGRTSRADQLAQVMGGYEMLVWRCAKVARLYGLTHREEEVLGCLTKGMTKTQVQDDLCISEGTARTHIQHVYKKLGVHSREEMIDIVEQVE</sequence>
<keyword evidence="4" id="KW-0472">Membrane</keyword>
<keyword evidence="4" id="KW-0812">Transmembrane</keyword>
<evidence type="ECO:0000313" key="7">
    <source>
        <dbReference type="Proteomes" id="UP000587396"/>
    </source>
</evidence>
<feature type="domain" description="HTH luxR-type" evidence="5">
    <location>
        <begin position="419"/>
        <end position="484"/>
    </location>
</feature>
<dbReference type="SUPFAM" id="SSF46894">
    <property type="entry name" value="C-terminal effector domain of the bipartite response regulators"/>
    <property type="match status" value="1"/>
</dbReference>
<feature type="transmembrane region" description="Helical" evidence="4">
    <location>
        <begin position="169"/>
        <end position="188"/>
    </location>
</feature>
<evidence type="ECO:0000256" key="1">
    <source>
        <dbReference type="ARBA" id="ARBA00023015"/>
    </source>
</evidence>
<dbReference type="PRINTS" id="PR00038">
    <property type="entry name" value="HTHLUXR"/>
</dbReference>
<dbReference type="InterPro" id="IPR016032">
    <property type="entry name" value="Sig_transdc_resp-reg_C-effctor"/>
</dbReference>
<feature type="transmembrane region" description="Helical" evidence="4">
    <location>
        <begin position="359"/>
        <end position="378"/>
    </location>
</feature>
<evidence type="ECO:0000256" key="2">
    <source>
        <dbReference type="ARBA" id="ARBA00023125"/>
    </source>
</evidence>
<feature type="transmembrane region" description="Helical" evidence="4">
    <location>
        <begin position="267"/>
        <end position="284"/>
    </location>
</feature>
<dbReference type="GO" id="GO:0006355">
    <property type="term" value="P:regulation of DNA-templated transcription"/>
    <property type="evidence" value="ECO:0007669"/>
    <property type="project" value="InterPro"/>
</dbReference>
<dbReference type="EMBL" id="JACMSE010000002">
    <property type="protein sequence ID" value="MBC2888618.1"/>
    <property type="molecule type" value="Genomic_DNA"/>
</dbReference>
<dbReference type="AlphaFoldDB" id="A0A842JFA5"/>
<keyword evidence="3" id="KW-0804">Transcription</keyword>
<comment type="caution">
    <text evidence="6">The sequence shown here is derived from an EMBL/GenBank/DDBJ whole genome shotgun (WGS) entry which is preliminary data.</text>
</comment>
<dbReference type="InterPro" id="IPR036388">
    <property type="entry name" value="WH-like_DNA-bd_sf"/>
</dbReference>
<feature type="transmembrane region" description="Helical" evidence="4">
    <location>
        <begin position="235"/>
        <end position="255"/>
    </location>
</feature>
<keyword evidence="7" id="KW-1185">Reference proteome</keyword>
<keyword evidence="4" id="KW-1133">Transmembrane helix</keyword>
<feature type="transmembrane region" description="Helical" evidence="4">
    <location>
        <begin position="209"/>
        <end position="229"/>
    </location>
</feature>
<organism evidence="6 7">
    <name type="scientific">Gordonibacter massiliensis</name>
    <name type="common">ex Traore et al. 2017</name>
    <dbReference type="NCBI Taxonomy" id="1841863"/>
    <lineage>
        <taxon>Bacteria</taxon>
        <taxon>Bacillati</taxon>
        <taxon>Actinomycetota</taxon>
        <taxon>Coriobacteriia</taxon>
        <taxon>Eggerthellales</taxon>
        <taxon>Eggerthellaceae</taxon>
        <taxon>Gordonibacter</taxon>
    </lineage>
</organism>
<feature type="transmembrane region" description="Helical" evidence="4">
    <location>
        <begin position="83"/>
        <end position="104"/>
    </location>
</feature>
<dbReference type="InterPro" id="IPR000792">
    <property type="entry name" value="Tscrpt_reg_LuxR_C"/>
</dbReference>
<dbReference type="RefSeq" id="WP_185904571.1">
    <property type="nucleotide sequence ID" value="NZ_JACMSE010000002.1"/>
</dbReference>
<dbReference type="PROSITE" id="PS50043">
    <property type="entry name" value="HTH_LUXR_2"/>
    <property type="match status" value="1"/>
</dbReference>
<dbReference type="Gene3D" id="1.10.10.10">
    <property type="entry name" value="Winged helix-like DNA-binding domain superfamily/Winged helix DNA-binding domain"/>
    <property type="match status" value="1"/>
</dbReference>
<reference evidence="6 7" key="1">
    <citation type="submission" date="2020-08" db="EMBL/GenBank/DDBJ databases">
        <authorList>
            <person name="Liu C."/>
            <person name="Sun Q."/>
        </authorList>
    </citation>
    <scope>NUCLEOTIDE SEQUENCE [LARGE SCALE GENOMIC DNA]</scope>
    <source>
        <strain evidence="6 7">N22</strain>
    </source>
</reference>
<feature type="transmembrane region" description="Helical" evidence="4">
    <location>
        <begin position="51"/>
        <end position="71"/>
    </location>
</feature>
<proteinExistence type="predicted"/>
<protein>
    <submittedName>
        <fullName evidence="6">Helix-turn-helix transcriptional regulator</fullName>
    </submittedName>
</protein>
<dbReference type="GO" id="GO:0003677">
    <property type="term" value="F:DNA binding"/>
    <property type="evidence" value="ECO:0007669"/>
    <property type="project" value="UniProtKB-KW"/>
</dbReference>
<gene>
    <name evidence="6" type="ORF">H7313_04550</name>
</gene>
<dbReference type="CDD" id="cd06170">
    <property type="entry name" value="LuxR_C_like"/>
    <property type="match status" value="1"/>
</dbReference>